<name>A0ABZ2M665_9BACT</name>
<proteinExistence type="predicted"/>
<dbReference type="EMBL" id="CP089984">
    <property type="protein sequence ID" value="WXB17744.1"/>
    <property type="molecule type" value="Genomic_DNA"/>
</dbReference>
<evidence type="ECO:0000256" key="5">
    <source>
        <dbReference type="SAM" id="Phobius"/>
    </source>
</evidence>
<keyword evidence="4 5" id="KW-0472">Membrane</keyword>
<keyword evidence="7" id="KW-1185">Reference proteome</keyword>
<dbReference type="Pfam" id="PF07681">
    <property type="entry name" value="DoxX"/>
    <property type="match status" value="1"/>
</dbReference>
<comment type="subcellular location">
    <subcellularLocation>
        <location evidence="1">Membrane</location>
        <topology evidence="1">Multi-pass membrane protein</topology>
    </subcellularLocation>
</comment>
<feature type="transmembrane region" description="Helical" evidence="5">
    <location>
        <begin position="44"/>
        <end position="69"/>
    </location>
</feature>
<dbReference type="RefSeq" id="WP_394827385.1">
    <property type="nucleotide sequence ID" value="NZ_CP089984.1"/>
</dbReference>
<evidence type="ECO:0000313" key="6">
    <source>
        <dbReference type="EMBL" id="WXB17744.1"/>
    </source>
</evidence>
<keyword evidence="2 5" id="KW-0812">Transmembrane</keyword>
<sequence>MKPIQRWLPTALRILLGLVFFVFGLNGFLQFIPPPPIPDSGQAFLGALVTTGYMIPLIKGTEVICSLLLLSNRFVPLALVILAPINVNIFLFHSVLAPAGLPIGILLVALEISLAWAHRAAFRPLFAARAAAAEPEWSEQAVRSAT</sequence>
<protein>
    <submittedName>
        <fullName evidence="6">DoxX family membrane protein</fullName>
    </submittedName>
</protein>
<feature type="transmembrane region" description="Helical" evidence="5">
    <location>
        <begin position="99"/>
        <end position="117"/>
    </location>
</feature>
<accession>A0ABZ2M665</accession>
<evidence type="ECO:0000313" key="7">
    <source>
        <dbReference type="Proteomes" id="UP001370348"/>
    </source>
</evidence>
<reference evidence="6 7" key="1">
    <citation type="submission" date="2021-12" db="EMBL/GenBank/DDBJ databases">
        <title>Discovery of the Pendulisporaceae a myxobacterial family with distinct sporulation behavior and unique specialized metabolism.</title>
        <authorList>
            <person name="Garcia R."/>
            <person name="Popoff A."/>
            <person name="Bader C.D."/>
            <person name="Loehr J."/>
            <person name="Walesch S."/>
            <person name="Walt C."/>
            <person name="Boldt J."/>
            <person name="Bunk B."/>
            <person name="Haeckl F.J.F.P.J."/>
            <person name="Gunesch A.P."/>
            <person name="Birkelbach J."/>
            <person name="Nuebel U."/>
            <person name="Pietschmann T."/>
            <person name="Bach T."/>
            <person name="Mueller R."/>
        </authorList>
    </citation>
    <scope>NUCLEOTIDE SEQUENCE [LARGE SCALE GENOMIC DNA]</scope>
    <source>
        <strain evidence="6 7">MSr11954</strain>
    </source>
</reference>
<dbReference type="Proteomes" id="UP001370348">
    <property type="component" value="Chromosome"/>
</dbReference>
<feature type="transmembrane region" description="Helical" evidence="5">
    <location>
        <begin position="12"/>
        <end position="32"/>
    </location>
</feature>
<evidence type="ECO:0000256" key="2">
    <source>
        <dbReference type="ARBA" id="ARBA00022692"/>
    </source>
</evidence>
<feature type="transmembrane region" description="Helical" evidence="5">
    <location>
        <begin position="74"/>
        <end position="93"/>
    </location>
</feature>
<keyword evidence="3 5" id="KW-1133">Transmembrane helix</keyword>
<dbReference type="InterPro" id="IPR032808">
    <property type="entry name" value="DoxX"/>
</dbReference>
<evidence type="ECO:0000256" key="3">
    <source>
        <dbReference type="ARBA" id="ARBA00022989"/>
    </source>
</evidence>
<evidence type="ECO:0000256" key="1">
    <source>
        <dbReference type="ARBA" id="ARBA00004141"/>
    </source>
</evidence>
<gene>
    <name evidence="6" type="ORF">LZC94_10825</name>
</gene>
<evidence type="ECO:0000256" key="4">
    <source>
        <dbReference type="ARBA" id="ARBA00023136"/>
    </source>
</evidence>
<organism evidence="6 7">
    <name type="scientific">Pendulispora albinea</name>
    <dbReference type="NCBI Taxonomy" id="2741071"/>
    <lineage>
        <taxon>Bacteria</taxon>
        <taxon>Pseudomonadati</taxon>
        <taxon>Myxococcota</taxon>
        <taxon>Myxococcia</taxon>
        <taxon>Myxococcales</taxon>
        <taxon>Sorangiineae</taxon>
        <taxon>Pendulisporaceae</taxon>
        <taxon>Pendulispora</taxon>
    </lineage>
</organism>